<feature type="non-terminal residue" evidence="2">
    <location>
        <position position="139"/>
    </location>
</feature>
<dbReference type="Pfam" id="PF12951">
    <property type="entry name" value="PATR"/>
    <property type="match status" value="1"/>
</dbReference>
<feature type="non-terminal residue" evidence="2">
    <location>
        <position position="1"/>
    </location>
</feature>
<dbReference type="SUPFAM" id="SSF52743">
    <property type="entry name" value="Subtilisin-like"/>
    <property type="match status" value="1"/>
</dbReference>
<dbReference type="GO" id="GO:0006508">
    <property type="term" value="P:proteolysis"/>
    <property type="evidence" value="ECO:0007669"/>
    <property type="project" value="InterPro"/>
</dbReference>
<dbReference type="AlphaFoldDB" id="T1A7M5"/>
<dbReference type="InterPro" id="IPR036852">
    <property type="entry name" value="Peptidase_S8/S53_dom_sf"/>
</dbReference>
<protein>
    <submittedName>
        <fullName evidence="2">Peptidase S8</fullName>
    </submittedName>
</protein>
<name>T1A7M5_9ZZZZ</name>
<evidence type="ECO:0000313" key="2">
    <source>
        <dbReference type="EMBL" id="EQD56646.1"/>
    </source>
</evidence>
<dbReference type="InterPro" id="IPR011050">
    <property type="entry name" value="Pectin_lyase_fold/virulence"/>
</dbReference>
<dbReference type="NCBIfam" id="TIGR02601">
    <property type="entry name" value="autotrns_rpt"/>
    <property type="match status" value="1"/>
</dbReference>
<gene>
    <name evidence="2" type="ORF">B1B_08997</name>
</gene>
<reference evidence="2" key="2">
    <citation type="journal article" date="2014" name="ISME J.">
        <title>Microbial stratification in low pH oxic and suboxic macroscopic growths along an acid mine drainage.</title>
        <authorList>
            <person name="Mendez-Garcia C."/>
            <person name="Mesa V."/>
            <person name="Sprenger R.R."/>
            <person name="Richter M."/>
            <person name="Diez M.S."/>
            <person name="Solano J."/>
            <person name="Bargiela R."/>
            <person name="Golyshina O.V."/>
            <person name="Manteca A."/>
            <person name="Ramos J.L."/>
            <person name="Gallego J.R."/>
            <person name="Llorente I."/>
            <person name="Martins Dos Santos V.A."/>
            <person name="Jensen O.N."/>
            <person name="Pelaez A.I."/>
            <person name="Sanchez J."/>
            <person name="Ferrer M."/>
        </authorList>
    </citation>
    <scope>NUCLEOTIDE SEQUENCE</scope>
</reference>
<sequence length="139" mass="13550">YPWMNGPNLQDTILTTATPLGTGPYPNATYGWGMVNAAAAVNGPEQFAFGAFDANLGSDSSTFSNAIGGSGSLALTGSTGTLTLSGANTYSGGTTVDSGNLWLSGSLASNVTLSGGSFGGPGTINGSVTNTGGTLISQA</sequence>
<keyword evidence="1" id="KW-0732">Signal</keyword>
<dbReference type="SUPFAM" id="SSF51126">
    <property type="entry name" value="Pectin lyase-like"/>
    <property type="match status" value="1"/>
</dbReference>
<reference evidence="2" key="1">
    <citation type="submission" date="2013-08" db="EMBL/GenBank/DDBJ databases">
        <authorList>
            <person name="Mendez C."/>
            <person name="Richter M."/>
            <person name="Ferrer M."/>
            <person name="Sanchez J."/>
        </authorList>
    </citation>
    <scope>NUCLEOTIDE SEQUENCE</scope>
</reference>
<comment type="caution">
    <text evidence="2">The sequence shown here is derived from an EMBL/GenBank/DDBJ whole genome shotgun (WGS) entry which is preliminary data.</text>
</comment>
<organism evidence="2">
    <name type="scientific">mine drainage metagenome</name>
    <dbReference type="NCBI Taxonomy" id="410659"/>
    <lineage>
        <taxon>unclassified sequences</taxon>
        <taxon>metagenomes</taxon>
        <taxon>ecological metagenomes</taxon>
    </lineage>
</organism>
<dbReference type="GO" id="GO:0004252">
    <property type="term" value="F:serine-type endopeptidase activity"/>
    <property type="evidence" value="ECO:0007669"/>
    <property type="project" value="InterPro"/>
</dbReference>
<dbReference type="EMBL" id="AUZY01005914">
    <property type="protein sequence ID" value="EQD56646.1"/>
    <property type="molecule type" value="Genomic_DNA"/>
</dbReference>
<dbReference type="Gene3D" id="3.40.50.200">
    <property type="entry name" value="Peptidase S8/S53 domain"/>
    <property type="match status" value="1"/>
</dbReference>
<accession>T1A7M5</accession>
<evidence type="ECO:0000256" key="1">
    <source>
        <dbReference type="ARBA" id="ARBA00022729"/>
    </source>
</evidence>
<dbReference type="InterPro" id="IPR013425">
    <property type="entry name" value="Autotrns_rpt"/>
</dbReference>
<proteinExistence type="predicted"/>